<evidence type="ECO:0000259" key="11">
    <source>
        <dbReference type="PROSITE" id="PS51349"/>
    </source>
</evidence>
<comment type="cofactor">
    <cofactor evidence="1">
        <name>FMN</name>
        <dbReference type="ChEBI" id="CHEBI:58210"/>
    </cofactor>
</comment>
<accession>A0A8C4WZB4</accession>
<feature type="active site" description="Proton acceptor" evidence="9">
    <location>
        <position position="251"/>
    </location>
</feature>
<reference evidence="12" key="2">
    <citation type="submission" date="2025-09" db="UniProtKB">
        <authorList>
            <consortium name="Ensembl"/>
        </authorList>
    </citation>
    <scope>IDENTIFICATION</scope>
</reference>
<feature type="binding site" evidence="10">
    <location>
        <position position="159"/>
    </location>
    <ligand>
        <name>glyoxylate</name>
        <dbReference type="ChEBI" id="CHEBI:36655"/>
    </ligand>
</feature>
<evidence type="ECO:0000256" key="4">
    <source>
        <dbReference type="ARBA" id="ARBA00022643"/>
    </source>
</evidence>
<dbReference type="InterPro" id="IPR013785">
    <property type="entry name" value="Aldolase_TIM"/>
</dbReference>
<sequence length="357" mass="39014">MSRCIKALPPFYGPCHELTMASQVLTCLEDFEKRAKEILPKTVFDYYRSGADGEQTLRDNLAAYSRWRLRPRVLRDVSKVSTSVQVLGAQLVSPVAVGATGFHCMAHPEGELASARACAASGTLMMQDQDATEQLVRRAERAGYTALVLTVDTPYVGRRLDDVRNRFVLPSHLRLCNFKEDDTIHGVGPTQNDSAFALFVKQSLNPSLAWEHVHWLRSITSLPIILKGILTAEDAREAVNYGVDGILVSNHGARQLDGVLSTLDALPEVVAAVSGRIEVYIDGGVQRGTDVLKALALGAQAVFIGRPVLWGLAVNGENGVRQVLELLQDELSLAMAFSGCRTVKEITPDLLTRTSYL</sequence>
<evidence type="ECO:0000256" key="8">
    <source>
        <dbReference type="ARBA" id="ARBA00029327"/>
    </source>
</evidence>
<dbReference type="SUPFAM" id="SSF51395">
    <property type="entry name" value="FMN-linked oxidoreductases"/>
    <property type="match status" value="1"/>
</dbReference>
<keyword evidence="5" id="KW-0560">Oxidoreductase</keyword>
<evidence type="ECO:0000256" key="10">
    <source>
        <dbReference type="PIRSR" id="PIRSR000138-2"/>
    </source>
</evidence>
<dbReference type="GO" id="GO:0005777">
    <property type="term" value="C:peroxisome"/>
    <property type="evidence" value="ECO:0007669"/>
    <property type="project" value="UniProtKB-ARBA"/>
</dbReference>
<evidence type="ECO:0000256" key="5">
    <source>
        <dbReference type="ARBA" id="ARBA00023002"/>
    </source>
</evidence>
<protein>
    <recommendedName>
        <fullName evidence="2">(S)-2-hydroxy-acid oxidase</fullName>
        <ecNumber evidence="2">1.1.3.15</ecNumber>
    </recommendedName>
</protein>
<feature type="binding site" evidence="10">
    <location>
        <position position="227"/>
    </location>
    <ligand>
        <name>FMN</name>
        <dbReference type="ChEBI" id="CHEBI:58210"/>
    </ligand>
</feature>
<dbReference type="Ensembl" id="ENSEBUT00000021858.1">
    <property type="protein sequence ID" value="ENSEBUP00000021282.1"/>
    <property type="gene ID" value="ENSEBUG00000013117.1"/>
</dbReference>
<dbReference type="PROSITE" id="PS00557">
    <property type="entry name" value="FMN_HYDROXY_ACID_DH_1"/>
    <property type="match status" value="1"/>
</dbReference>
<evidence type="ECO:0000256" key="6">
    <source>
        <dbReference type="ARBA" id="ARBA00024042"/>
    </source>
</evidence>
<dbReference type="InterPro" id="IPR000262">
    <property type="entry name" value="FMN-dep_DH"/>
</dbReference>
<evidence type="ECO:0000313" key="12">
    <source>
        <dbReference type="Ensembl" id="ENSEBUP00000021282.1"/>
    </source>
</evidence>
<dbReference type="CDD" id="cd02809">
    <property type="entry name" value="alpha_hydroxyacid_oxid_FMN"/>
    <property type="match status" value="1"/>
</dbReference>
<name>A0A8C4WZB4_EPTBU</name>
<evidence type="ECO:0000313" key="13">
    <source>
        <dbReference type="Proteomes" id="UP000694388"/>
    </source>
</evidence>
<keyword evidence="3 10" id="KW-0285">Flavoprotein</keyword>
<dbReference type="FunFam" id="3.20.20.70:FF:000056">
    <property type="entry name" value="hydroxyacid oxidase 2"/>
    <property type="match status" value="1"/>
</dbReference>
<reference evidence="12" key="1">
    <citation type="submission" date="2025-08" db="UniProtKB">
        <authorList>
            <consortium name="Ensembl"/>
        </authorList>
    </citation>
    <scope>IDENTIFICATION</scope>
</reference>
<evidence type="ECO:0000256" key="7">
    <source>
        <dbReference type="ARBA" id="ARBA00029325"/>
    </source>
</evidence>
<dbReference type="Pfam" id="PF01070">
    <property type="entry name" value="FMN_dh"/>
    <property type="match status" value="1"/>
</dbReference>
<feature type="binding site" evidence="10">
    <location>
        <position position="150"/>
    </location>
    <ligand>
        <name>FMN</name>
        <dbReference type="ChEBI" id="CHEBI:58210"/>
    </ligand>
</feature>
<comment type="catalytic activity">
    <reaction evidence="8">
        <text>2-hydroxyoctanoate + O2 = 2-oxooctanoate + H2O2</text>
        <dbReference type="Rhea" id="RHEA:67940"/>
        <dbReference type="ChEBI" id="CHEBI:15379"/>
        <dbReference type="ChEBI" id="CHEBI:16240"/>
        <dbReference type="ChEBI" id="CHEBI:133514"/>
        <dbReference type="ChEBI" id="CHEBI:176689"/>
    </reaction>
    <physiologicalReaction direction="left-to-right" evidence="8">
        <dbReference type="Rhea" id="RHEA:67941"/>
    </physiologicalReaction>
</comment>
<evidence type="ECO:0000256" key="9">
    <source>
        <dbReference type="PIRSR" id="PIRSR000138-1"/>
    </source>
</evidence>
<evidence type="ECO:0000256" key="2">
    <source>
        <dbReference type="ARBA" id="ARBA00013087"/>
    </source>
</evidence>
<dbReference type="GO" id="GO:0010181">
    <property type="term" value="F:FMN binding"/>
    <property type="evidence" value="ECO:0007669"/>
    <property type="project" value="InterPro"/>
</dbReference>
<dbReference type="PROSITE" id="PS51349">
    <property type="entry name" value="FMN_HYDROXY_ACID_DH_2"/>
    <property type="match status" value="1"/>
</dbReference>
<feature type="binding site" evidence="10">
    <location>
        <position position="251"/>
    </location>
    <ligand>
        <name>glyoxylate</name>
        <dbReference type="ChEBI" id="CHEBI:36655"/>
    </ligand>
</feature>
<dbReference type="PANTHER" id="PTHR10578">
    <property type="entry name" value="S -2-HYDROXY-ACID OXIDASE-RELATED"/>
    <property type="match status" value="1"/>
</dbReference>
<dbReference type="Proteomes" id="UP000694388">
    <property type="component" value="Unplaced"/>
</dbReference>
<dbReference type="PIRSF" id="PIRSF000138">
    <property type="entry name" value="Al-hdrx_acd_dh"/>
    <property type="match status" value="1"/>
</dbReference>
<dbReference type="PANTHER" id="PTHR10578:SF107">
    <property type="entry name" value="2-HYDROXYACID OXIDASE 1"/>
    <property type="match status" value="1"/>
</dbReference>
<dbReference type="InterPro" id="IPR012133">
    <property type="entry name" value="Alpha-hydoxy_acid_DH_FMN"/>
</dbReference>
<dbReference type="InterPro" id="IPR037396">
    <property type="entry name" value="FMN_HAD"/>
</dbReference>
<dbReference type="EC" id="1.1.3.15" evidence="2"/>
<dbReference type="AlphaFoldDB" id="A0A8C4WZB4"/>
<feature type="binding site" evidence="10">
    <location>
        <position position="254"/>
    </location>
    <ligand>
        <name>glyoxylate</name>
        <dbReference type="ChEBI" id="CHEBI:36655"/>
    </ligand>
</feature>
<feature type="binding site" evidence="10">
    <location>
        <begin position="305"/>
        <end position="306"/>
    </location>
    <ligand>
        <name>FMN</name>
        <dbReference type="ChEBI" id="CHEBI:58210"/>
    </ligand>
</feature>
<dbReference type="GeneTree" id="ENSGT00390000018717"/>
<dbReference type="GO" id="GO:0003973">
    <property type="term" value="F:(S)-2-hydroxy-acid oxidase activity"/>
    <property type="evidence" value="ECO:0007669"/>
    <property type="project" value="UniProtKB-EC"/>
</dbReference>
<evidence type="ECO:0000256" key="1">
    <source>
        <dbReference type="ARBA" id="ARBA00001917"/>
    </source>
</evidence>
<keyword evidence="4 10" id="KW-0288">FMN</keyword>
<keyword evidence="13" id="KW-1185">Reference proteome</keyword>
<comment type="catalytic activity">
    <reaction evidence="7">
        <text>a (2S)-2-hydroxycarboxylate + O2 = a 2-oxocarboxylate + H2O2</text>
        <dbReference type="Rhea" id="RHEA:16789"/>
        <dbReference type="ChEBI" id="CHEBI:15379"/>
        <dbReference type="ChEBI" id="CHEBI:16240"/>
        <dbReference type="ChEBI" id="CHEBI:35179"/>
        <dbReference type="ChEBI" id="CHEBI:58123"/>
        <dbReference type="EC" id="1.1.3.15"/>
    </reaction>
    <physiologicalReaction direction="left-to-right" evidence="7">
        <dbReference type="Rhea" id="RHEA:16790"/>
    </physiologicalReaction>
</comment>
<feature type="binding site" evidence="10">
    <location>
        <position position="249"/>
    </location>
    <ligand>
        <name>FMN</name>
        <dbReference type="ChEBI" id="CHEBI:58210"/>
    </ligand>
</feature>
<comment type="similarity">
    <text evidence="6">Belongs to the FMN-dependent alpha-hydroxy acid dehydrogenase family.</text>
</comment>
<proteinExistence type="inferred from homology"/>
<feature type="binding site" evidence="10">
    <location>
        <begin position="99"/>
        <end position="101"/>
    </location>
    <ligand>
        <name>FMN</name>
        <dbReference type="ChEBI" id="CHEBI:58210"/>
    </ligand>
</feature>
<dbReference type="Gene3D" id="3.20.20.70">
    <property type="entry name" value="Aldolase class I"/>
    <property type="match status" value="2"/>
</dbReference>
<dbReference type="InterPro" id="IPR008259">
    <property type="entry name" value="FMN_hydac_DH_AS"/>
</dbReference>
<feature type="binding site" evidence="10">
    <location>
        <position position="46"/>
    </location>
    <ligand>
        <name>glyoxylate</name>
        <dbReference type="ChEBI" id="CHEBI:36655"/>
    </ligand>
</feature>
<evidence type="ECO:0000256" key="3">
    <source>
        <dbReference type="ARBA" id="ARBA00022630"/>
    </source>
</evidence>
<organism evidence="12 13">
    <name type="scientific">Eptatretus burgeri</name>
    <name type="common">Inshore hagfish</name>
    <dbReference type="NCBI Taxonomy" id="7764"/>
    <lineage>
        <taxon>Eukaryota</taxon>
        <taxon>Metazoa</taxon>
        <taxon>Chordata</taxon>
        <taxon>Craniata</taxon>
        <taxon>Vertebrata</taxon>
        <taxon>Cyclostomata</taxon>
        <taxon>Myxini</taxon>
        <taxon>Myxiniformes</taxon>
        <taxon>Myxinidae</taxon>
        <taxon>Eptatretinae</taxon>
        <taxon>Eptatretus</taxon>
    </lineage>
</organism>
<feature type="domain" description="FMN hydroxy acid dehydrogenase" evidence="11">
    <location>
        <begin position="20"/>
        <end position="356"/>
    </location>
</feature>